<organism evidence="2 3">
    <name type="scientific">Rubellimicrobium rubrum</name>
    <dbReference type="NCBI Taxonomy" id="2585369"/>
    <lineage>
        <taxon>Bacteria</taxon>
        <taxon>Pseudomonadati</taxon>
        <taxon>Pseudomonadota</taxon>
        <taxon>Alphaproteobacteria</taxon>
        <taxon>Rhodobacterales</taxon>
        <taxon>Roseobacteraceae</taxon>
        <taxon>Rubellimicrobium</taxon>
    </lineage>
</organism>
<accession>A0A5C4MXU2</accession>
<dbReference type="OrthoDB" id="7689797at2"/>
<proteinExistence type="predicted"/>
<evidence type="ECO:0000256" key="1">
    <source>
        <dbReference type="SAM" id="Phobius"/>
    </source>
</evidence>
<evidence type="ECO:0000313" key="3">
    <source>
        <dbReference type="Proteomes" id="UP000305887"/>
    </source>
</evidence>
<keyword evidence="1" id="KW-0812">Transmembrane</keyword>
<dbReference type="Proteomes" id="UP000305887">
    <property type="component" value="Unassembled WGS sequence"/>
</dbReference>
<protein>
    <submittedName>
        <fullName evidence="2">LapA family protein</fullName>
    </submittedName>
</protein>
<feature type="transmembrane region" description="Helical" evidence="1">
    <location>
        <begin position="48"/>
        <end position="71"/>
    </location>
</feature>
<keyword evidence="1" id="KW-0472">Membrane</keyword>
<evidence type="ECO:0000313" key="2">
    <source>
        <dbReference type="EMBL" id="TNC48951.1"/>
    </source>
</evidence>
<keyword evidence="3" id="KW-1185">Reference proteome</keyword>
<comment type="caution">
    <text evidence="2">The sequence shown here is derived from an EMBL/GenBank/DDBJ whole genome shotgun (WGS) entry which is preliminary data.</text>
</comment>
<dbReference type="AlphaFoldDB" id="A0A5C4MXU2"/>
<dbReference type="EMBL" id="VDFU01000014">
    <property type="protein sequence ID" value="TNC48951.1"/>
    <property type="molecule type" value="Genomic_DNA"/>
</dbReference>
<keyword evidence="1" id="KW-1133">Transmembrane helix</keyword>
<dbReference type="RefSeq" id="WP_139077187.1">
    <property type="nucleotide sequence ID" value="NZ_VDFU01000014.1"/>
</dbReference>
<sequence>MGLLKTAFWGLVAIALVTMGLANRGIVTLRVLPEAISGWLGVSPDIDLPLFLVILLGFALGLLVGFVWEWIREIPERAQGRATARELERLRREVVQQRAAAAPKNDVLAVLDAPTIPARR</sequence>
<reference evidence="2 3" key="1">
    <citation type="submission" date="2019-06" db="EMBL/GenBank/DDBJ databases">
        <title>YIM 131921 draft genome.</title>
        <authorList>
            <person name="Jiang L."/>
        </authorList>
    </citation>
    <scope>NUCLEOTIDE SEQUENCE [LARGE SCALE GENOMIC DNA]</scope>
    <source>
        <strain evidence="2 3">YIM 131921</strain>
    </source>
</reference>
<gene>
    <name evidence="2" type="ORF">FHG66_12315</name>
</gene>
<name>A0A5C4MXU2_9RHOB</name>